<name>A0AAV8Z8Q6_9CUCU</name>
<comment type="caution">
    <text evidence="1">The sequence shown here is derived from an EMBL/GenBank/DDBJ whole genome shotgun (WGS) entry which is preliminary data.</text>
</comment>
<dbReference type="EMBL" id="JAPWTK010000011">
    <property type="protein sequence ID" value="KAJ8959909.1"/>
    <property type="molecule type" value="Genomic_DNA"/>
</dbReference>
<evidence type="ECO:0000313" key="2">
    <source>
        <dbReference type="Proteomes" id="UP001162162"/>
    </source>
</evidence>
<evidence type="ECO:0000313" key="1">
    <source>
        <dbReference type="EMBL" id="KAJ8959909.1"/>
    </source>
</evidence>
<keyword evidence="2" id="KW-1185">Reference proteome</keyword>
<dbReference type="Gene3D" id="3.30.420.10">
    <property type="entry name" value="Ribonuclease H-like superfamily/Ribonuclease H"/>
    <property type="match status" value="1"/>
</dbReference>
<dbReference type="PANTHER" id="PTHR47326:SF1">
    <property type="entry name" value="HTH PSQ-TYPE DOMAIN-CONTAINING PROTEIN"/>
    <property type="match status" value="1"/>
</dbReference>
<dbReference type="AlphaFoldDB" id="A0AAV8Z8Q6"/>
<reference evidence="1" key="1">
    <citation type="journal article" date="2023" name="Insect Mol. Biol.">
        <title>Genome sequencing provides insights into the evolution of gene families encoding plant cell wall-degrading enzymes in longhorned beetles.</title>
        <authorList>
            <person name="Shin N.R."/>
            <person name="Okamura Y."/>
            <person name="Kirsch R."/>
            <person name="Pauchet Y."/>
        </authorList>
    </citation>
    <scope>NUCLEOTIDE SEQUENCE</scope>
    <source>
        <strain evidence="1">AMC_N1</strain>
    </source>
</reference>
<accession>A0AAV8Z8Q6</accession>
<sequence length="102" mass="11494">MLTICNANPMFLINSIFSDESTFTRNGTVNRQNCRYRADVNPHWIMEAHTQYPQKVNVWAVIVGNRVWVLISSKGNLPNTANLTTSSNLEQENISVIDKALG</sequence>
<dbReference type="InterPro" id="IPR036397">
    <property type="entry name" value="RNaseH_sf"/>
</dbReference>
<dbReference type="PANTHER" id="PTHR47326">
    <property type="entry name" value="TRANSPOSABLE ELEMENT TC3 TRANSPOSASE-LIKE PROTEIN"/>
    <property type="match status" value="1"/>
</dbReference>
<dbReference type="GO" id="GO:0003676">
    <property type="term" value="F:nucleic acid binding"/>
    <property type="evidence" value="ECO:0007669"/>
    <property type="project" value="InterPro"/>
</dbReference>
<gene>
    <name evidence="1" type="ORF">NQ318_011647</name>
</gene>
<organism evidence="1 2">
    <name type="scientific">Aromia moschata</name>
    <dbReference type="NCBI Taxonomy" id="1265417"/>
    <lineage>
        <taxon>Eukaryota</taxon>
        <taxon>Metazoa</taxon>
        <taxon>Ecdysozoa</taxon>
        <taxon>Arthropoda</taxon>
        <taxon>Hexapoda</taxon>
        <taxon>Insecta</taxon>
        <taxon>Pterygota</taxon>
        <taxon>Neoptera</taxon>
        <taxon>Endopterygota</taxon>
        <taxon>Coleoptera</taxon>
        <taxon>Polyphaga</taxon>
        <taxon>Cucujiformia</taxon>
        <taxon>Chrysomeloidea</taxon>
        <taxon>Cerambycidae</taxon>
        <taxon>Cerambycinae</taxon>
        <taxon>Callichromatini</taxon>
        <taxon>Aromia</taxon>
    </lineage>
</organism>
<proteinExistence type="predicted"/>
<evidence type="ECO:0008006" key="3">
    <source>
        <dbReference type="Google" id="ProtNLM"/>
    </source>
</evidence>
<dbReference type="Proteomes" id="UP001162162">
    <property type="component" value="Unassembled WGS sequence"/>
</dbReference>
<protein>
    <recommendedName>
        <fullName evidence="3">Transposase</fullName>
    </recommendedName>
</protein>